<dbReference type="InterPro" id="IPR005135">
    <property type="entry name" value="Endo/exonuclease/phosphatase"/>
</dbReference>
<feature type="region of interest" description="Disordered" evidence="1">
    <location>
        <begin position="739"/>
        <end position="772"/>
    </location>
</feature>
<dbReference type="SUPFAM" id="SSF56219">
    <property type="entry name" value="DNase I-like"/>
    <property type="match status" value="1"/>
</dbReference>
<feature type="region of interest" description="Disordered" evidence="1">
    <location>
        <begin position="597"/>
        <end position="618"/>
    </location>
</feature>
<dbReference type="GO" id="GO:0003824">
    <property type="term" value="F:catalytic activity"/>
    <property type="evidence" value="ECO:0007669"/>
    <property type="project" value="InterPro"/>
</dbReference>
<feature type="region of interest" description="Disordered" evidence="1">
    <location>
        <begin position="1144"/>
        <end position="1225"/>
    </location>
</feature>
<evidence type="ECO:0000256" key="1">
    <source>
        <dbReference type="SAM" id="MobiDB-lite"/>
    </source>
</evidence>
<dbReference type="Gene3D" id="3.60.10.10">
    <property type="entry name" value="Endonuclease/exonuclease/phosphatase"/>
    <property type="match status" value="1"/>
</dbReference>
<accession>A0A813HW99</accession>
<dbReference type="EMBL" id="CAJNNV010033317">
    <property type="protein sequence ID" value="CAE8643252.1"/>
    <property type="molecule type" value="Genomic_DNA"/>
</dbReference>
<evidence type="ECO:0000259" key="2">
    <source>
        <dbReference type="PROSITE" id="PS50802"/>
    </source>
</evidence>
<dbReference type="Gene3D" id="3.90.70.80">
    <property type="match status" value="1"/>
</dbReference>
<dbReference type="CDD" id="cd22744">
    <property type="entry name" value="OTU"/>
    <property type="match status" value="1"/>
</dbReference>
<proteinExistence type="predicted"/>
<feature type="compositionally biased region" description="Basic and acidic residues" evidence="1">
    <location>
        <begin position="1188"/>
        <end position="1208"/>
    </location>
</feature>
<feature type="compositionally biased region" description="Polar residues" evidence="1">
    <location>
        <begin position="739"/>
        <end position="753"/>
    </location>
</feature>
<dbReference type="InterPro" id="IPR000477">
    <property type="entry name" value="RT_dom"/>
</dbReference>
<protein>
    <recommendedName>
        <fullName evidence="6">Reverse transcriptase domain-containing protein</fullName>
    </recommendedName>
</protein>
<evidence type="ECO:0008006" key="6">
    <source>
        <dbReference type="Google" id="ProtNLM"/>
    </source>
</evidence>
<organism evidence="4 5">
    <name type="scientific">Polarella glacialis</name>
    <name type="common">Dinoflagellate</name>
    <dbReference type="NCBI Taxonomy" id="89957"/>
    <lineage>
        <taxon>Eukaryota</taxon>
        <taxon>Sar</taxon>
        <taxon>Alveolata</taxon>
        <taxon>Dinophyceae</taxon>
        <taxon>Suessiales</taxon>
        <taxon>Suessiaceae</taxon>
        <taxon>Polarella</taxon>
    </lineage>
</organism>
<dbReference type="Proteomes" id="UP000654075">
    <property type="component" value="Unassembled WGS sequence"/>
</dbReference>
<feature type="region of interest" description="Disordered" evidence="1">
    <location>
        <begin position="1428"/>
        <end position="1461"/>
    </location>
</feature>
<gene>
    <name evidence="4" type="ORF">PGLA1383_LOCUS57624</name>
</gene>
<name>A0A813HW99_POLGL</name>
<dbReference type="InterPro" id="IPR003323">
    <property type="entry name" value="OTU_dom"/>
</dbReference>
<sequence>AACDDKFIATFDYSLAFDFTSPKLAAEIFEWLGMPIGTASLILSVWESQRRVLQYAGEANTNPEEVKTSLPQGDPWSLIAMAVVLLLPLLDLRRGPETTDIMLYVDDRAWASTTASDCVNFGRKWEDWSSRLGLKENEAKEKYYHQNYALALDEFAKVGALPKTISGAPALLGVELAPEAGRPFTDKGKKKLDQAALVARKARSLPLPALRRLRIAAAKAVPKAAYGWLCEAPTEQIFAKVEDAIARAGPNPAMGDRDLKMLFRGHSASPYFMAGQQVLMAAWRRAKHSKALPGTWREVGWVHTLCTFLQKIGCLEVAAWRWTTRLGGIIDLEPSSEDFDQTSGAVGHNTREAWRQTLFERWLARTDARIDSRQCQASAYNEQRCTLTRKLVANDTHRFAVVTGASVSPQKFEVMLSRKNRRNGREPNTILCPWCKEARGADWEHMVWKCNASGKPPELAPPTDLLQRRLGWASTARTHSYNFAVLDWMAEVRQRILEERYEHMSSAPKVKGTGRPPRSLLAGVRRLAATKKLCPDFVVTVIVYLAPLRPDQPDGFNRINAFLHVQMCRKVGLLRKPMTRKVRWLLRKLSPAACKPKKKRRRSVNWARRRADDRKARRKNLQLARTSIQRGGAGSSRCPAAVRSLTHTLGVLEEERGRLCLNVPVERGAFASGPCHSSSRLVKMTSGHCHVRHIRGGALGFEEFNIRGGAGAAAKVTTRQRQEQLLLEGLDALLRSLHTGSESGTGAQNTPAARSSEDQNTKTKRQRKAAVKDEDGLLTALARLIARAKSEPKGLLQRLEGFLEAAKHGKIGTRTQPEQETQQPHQLWEGAWPKDAVISQRKLQKQLENEETITATVALVHHKDVQTLKDLASAHGYTSCKLALVCADLEVAPKGHTTTWLQLHVKGMAPQLRKVAVTPLAAELPAMPSVVVRQTQPITIVEAKVIRVTMRKSCLEEPSRWPKLRTTPVPHILQTLCPDGHGLIRAYGWRKIIDDKGTIEGVTGFLRVTKEVADNAHDAKSGKDETDEDYYLRALKTAGDKGLAFRRGGGAYLGVRGAEVQDTDKLKKAAQWRLHGVPPGWTGDQVVTWLDSNGWTESTIVMPPLKKLGWVIRATPPSEGWCHGIEIENGKVVTLPRYIVQRPQQQKSEAMAKAGNGFQRDPVAAKPLAPAPKDGKTEEMEVDGEDKMDEKGGMNENDPLEKRRKVDADTAAAPTPARSQARTEAKNDIITAAPTPARSRVRTEAKNDIDATRASLSAPWGLQEHDPGGDGNCGYRAIGVAYGLSNGETVEKVITEAKKLGATLRARATAWLRQKKKFKDSFAVDDMWTTGTEDGPIPTSYEEWLIATARPRRWIDGPGFAAAATVLARQILIFKFIEGRWCRVAHYEPHSSDAKAKLQASRLPVLPVFLHNQRYTSVVPATEKAWPSEWSEPLDGSLTQQADCRGAGKSTASAAPSGNFDEADRILGPARTFSSSSSSASARIFRTCATWTHSTIAKNAALNVPAEVDNILANARNPGGSEFRWTCGECQLNLTADSRLQLSSRRTKHLQNRHGGGQRDPNSRLNGSNFVFKVSEAIPEEQRVWNCPLCKGGLPHMSRFDKLIAVRAHIKAEHPKQTPWKLNNLRRKRDPALRKAREENGAKIRKTFDARRACGKDVHGKLGHKTVAVEPNWMEWTGSLKGRRKRCGAFISCARCFKGQASLAGVKCSGKAKFVKPQAQKFWKLLRERGYMNPGLIATAWETTTAVLDKYYGYAGPRRRLSKGSVSLLTWCLNVSAATVAWQVLEDAAVENVDAIALQEVKLDAEELKAFGSRADSLGYACFATRAKSRTKDDKEQGGTVFLVSKLYKSRIATKIVNNGGQATLVWVNGTLFGSCYAAHDSERLDFLQDLNTYVYAMDSQTMFHLMGDWNDEPDESPLAAALESAGGRVQATGAPTRWEGRRCIDYVITNAEKELANLREECAAYSDHKLLCWESPIRGEPRERWRLKKTTSYAPPSGCDVRRWQQNVASAWPEVQQDVKPATNREQLGENFRQLCGQLEAAFKIAFANCSEDGKVPRGSRAKGSGPAFERIPEASAKADPLDECFETRVWRNNLGRLKELARLEADEDQTAAKSNARQVLADKLARAKKVDLARHRPYEVARIETLLEILRKDKLSTKMSKWVKKIQSSESAAYRWLDVRQGPPIHNIFNEEGESATQDIGEVLRVLVTQWRKVWHRSGPDLGNLHQLLEKVLGPKRKQQKWAHVSATELAKEAKKQAGAAASVDGWSGDEVVSFSIEMWEAIAAMFRDCERLGLAPEDLANARQAHIPKEGKDVRETDGALHAAAMRPITVLSALWRVWGRARLRNSDTAEWLESWLQPEICGGRRNVDALSSVIQLLEAACDNKFIATFDYSLAFDFTSPKLAAEIFEWLGMPIGTANLILSVWESQRRVLQYAGEANTNPKEVKTSLPQGDPWSLIAMAVVLLLPLLDLRRGPETTDIMLYVDDRAWASTNASDCMNFGRKWKDWSSRLGLKEHEAKEKYYHQNYALALEEFAKVGAPPKTISGAPALLGVELAPETGRPFTDKEKKKLDQAALVARKARSLPLPASRRLRIAAAKAVPKAAYGWLCEAPTEQMFAKVEDTIARAGPNPAMGDRDLKKLFHGHSASPYFMAGQQVLMAAWRRAKRSKALPGIWRDVSWVHTLCIFLQKIGCLEVAAWRWTTRLGGIIDLDPSSEDFDQTSGAVGHNTREAWRQTLFERWLARTDARIDSRQCQASAYNEQRCTLTRKLMANDTHSFAVVTGASVSPQKFEVMLSRKNRRNGREPNTILCPWCKEVRGADWEHMVWKCEASGKPPELAPPTDLLQRRLGWASTARTRAYNFAVLDWMAEVRQRILEERYEHMSSAASQSSGRGASASGDQEAVMSSSKKSKLSFPLTLAFDPGPDFVVTVIV</sequence>
<reference evidence="4" key="1">
    <citation type="submission" date="2021-02" db="EMBL/GenBank/DDBJ databases">
        <authorList>
            <person name="Dougan E. K."/>
            <person name="Rhodes N."/>
            <person name="Thang M."/>
            <person name="Chan C."/>
        </authorList>
    </citation>
    <scope>NUCLEOTIDE SEQUENCE</scope>
</reference>
<dbReference type="OrthoDB" id="491939at2759"/>
<comment type="caution">
    <text evidence="4">The sequence shown here is derived from an EMBL/GenBank/DDBJ whole genome shotgun (WGS) entry which is preliminary data.</text>
</comment>
<feature type="domain" description="OTU" evidence="2">
    <location>
        <begin position="1262"/>
        <end position="1393"/>
    </location>
</feature>
<dbReference type="PROSITE" id="PS50878">
    <property type="entry name" value="RT_POL"/>
    <property type="match status" value="1"/>
</dbReference>
<dbReference type="Pfam" id="PF03372">
    <property type="entry name" value="Exo_endo_phos"/>
    <property type="match status" value="1"/>
</dbReference>
<feature type="compositionally biased region" description="Low complexity" evidence="1">
    <location>
        <begin position="1162"/>
        <end position="1172"/>
    </location>
</feature>
<evidence type="ECO:0000313" key="5">
    <source>
        <dbReference type="Proteomes" id="UP000654075"/>
    </source>
</evidence>
<dbReference type="PROSITE" id="PS50802">
    <property type="entry name" value="OTU"/>
    <property type="match status" value="1"/>
</dbReference>
<feature type="non-terminal residue" evidence="4">
    <location>
        <position position="2936"/>
    </location>
</feature>
<evidence type="ECO:0000313" key="4">
    <source>
        <dbReference type="EMBL" id="CAE8643252.1"/>
    </source>
</evidence>
<feature type="domain" description="Reverse transcriptase" evidence="3">
    <location>
        <begin position="2291"/>
        <end position="2558"/>
    </location>
</feature>
<evidence type="ECO:0000259" key="3">
    <source>
        <dbReference type="PROSITE" id="PS50878"/>
    </source>
</evidence>
<keyword evidence="5" id="KW-1185">Reference proteome</keyword>
<dbReference type="InterPro" id="IPR036691">
    <property type="entry name" value="Endo/exonu/phosph_ase_sf"/>
</dbReference>